<protein>
    <recommendedName>
        <fullName evidence="2">Flagellin N-terminal domain-containing protein</fullName>
    </recommendedName>
</protein>
<evidence type="ECO:0008006" key="2">
    <source>
        <dbReference type="Google" id="ProtNLM"/>
    </source>
</evidence>
<dbReference type="AlphaFoldDB" id="X0ZF16"/>
<dbReference type="InterPro" id="IPR001492">
    <property type="entry name" value="Flagellin"/>
</dbReference>
<dbReference type="SUPFAM" id="SSF64518">
    <property type="entry name" value="Phase 1 flagellin"/>
    <property type="match status" value="1"/>
</dbReference>
<accession>X0ZF16</accession>
<dbReference type="GO" id="GO:0009288">
    <property type="term" value="C:bacterial-type flagellum"/>
    <property type="evidence" value="ECO:0007669"/>
    <property type="project" value="InterPro"/>
</dbReference>
<reference evidence="1" key="1">
    <citation type="journal article" date="2014" name="Front. Microbiol.">
        <title>High frequency of phylogenetically diverse reductive dehalogenase-homologous genes in deep subseafloor sedimentary metagenomes.</title>
        <authorList>
            <person name="Kawai M."/>
            <person name="Futagami T."/>
            <person name="Toyoda A."/>
            <person name="Takaki Y."/>
            <person name="Nishi S."/>
            <person name="Hori S."/>
            <person name="Arai W."/>
            <person name="Tsubouchi T."/>
            <person name="Morono Y."/>
            <person name="Uchiyama I."/>
            <person name="Ito T."/>
            <person name="Fujiyama A."/>
            <person name="Inagaki F."/>
            <person name="Takami H."/>
        </authorList>
    </citation>
    <scope>NUCLEOTIDE SEQUENCE</scope>
    <source>
        <strain evidence="1">Expedition CK06-06</strain>
    </source>
</reference>
<dbReference type="PANTHER" id="PTHR42792">
    <property type="entry name" value="FLAGELLIN"/>
    <property type="match status" value="1"/>
</dbReference>
<sequence length="238" mass="25083">ERKDQVETNLATNQSYLSATDAAMSHISNNLAEIRGSALSVLGTTATDVQREAVALQVEEAARQLMDVGNQKFRGRYLFAGTSTTVRPFEMTGSNVVQYFGDEGRLSSYSDIDLLFDTNLHGNEVFGAISEKVLGSEDLIPLLTHDTRLADLNGGKGIASGSILVSNGTNSSTVDISNAETISDVAAMLRSNPPTGTTLDVQVTATGLVVQLNGAPGDLLTIREVAGGTTARDLGIFT</sequence>
<dbReference type="PANTHER" id="PTHR42792:SF1">
    <property type="entry name" value="FLAGELLAR HOOK-ASSOCIATED PROTEIN 3"/>
    <property type="match status" value="1"/>
</dbReference>
<comment type="caution">
    <text evidence="1">The sequence shown here is derived from an EMBL/GenBank/DDBJ whole genome shotgun (WGS) entry which is preliminary data.</text>
</comment>
<dbReference type="Gene3D" id="1.20.1330.10">
    <property type="entry name" value="f41 fragment of flagellin, N-terminal domain"/>
    <property type="match status" value="1"/>
</dbReference>
<organism evidence="1">
    <name type="scientific">marine sediment metagenome</name>
    <dbReference type="NCBI Taxonomy" id="412755"/>
    <lineage>
        <taxon>unclassified sequences</taxon>
        <taxon>metagenomes</taxon>
        <taxon>ecological metagenomes</taxon>
    </lineage>
</organism>
<gene>
    <name evidence="1" type="ORF">S01H1_75084</name>
</gene>
<feature type="non-terminal residue" evidence="1">
    <location>
        <position position="1"/>
    </location>
</feature>
<evidence type="ECO:0000313" key="1">
    <source>
        <dbReference type="EMBL" id="GAG46926.1"/>
    </source>
</evidence>
<proteinExistence type="predicted"/>
<feature type="non-terminal residue" evidence="1">
    <location>
        <position position="238"/>
    </location>
</feature>
<name>X0ZF16_9ZZZZ</name>
<dbReference type="GO" id="GO:0005198">
    <property type="term" value="F:structural molecule activity"/>
    <property type="evidence" value="ECO:0007669"/>
    <property type="project" value="InterPro"/>
</dbReference>
<dbReference type="EMBL" id="BARS01050276">
    <property type="protein sequence ID" value="GAG46926.1"/>
    <property type="molecule type" value="Genomic_DNA"/>
</dbReference>